<dbReference type="AlphaFoldDB" id="A0A1Y5MU35"/>
<dbReference type="Pfam" id="PF00209">
    <property type="entry name" value="SNF"/>
    <property type="match status" value="2"/>
</dbReference>
<dbReference type="EMBL" id="NDYN01000001">
    <property type="protein sequence ID" value="OUT09235.1"/>
    <property type="molecule type" value="Genomic_DNA"/>
</dbReference>
<dbReference type="NCBIfam" id="NF037979">
    <property type="entry name" value="Na_transp"/>
    <property type="match status" value="1"/>
</dbReference>
<keyword evidence="4 6" id="KW-1133">Transmembrane helix</keyword>
<reference evidence="7 8" key="1">
    <citation type="submission" date="2017-04" db="EMBL/GenBank/DDBJ databases">
        <title>Complete genome of Campylobacter concisus ATCC 33237T and draft genomes for an additional eight well characterized C. concisus strains.</title>
        <authorList>
            <person name="Cornelius A.J."/>
            <person name="Miller W.G."/>
            <person name="Lastovica A.J."/>
            <person name="On S.L."/>
            <person name="French N.P."/>
            <person name="Vandenberg O."/>
            <person name="Biggs P.J."/>
        </authorList>
    </citation>
    <scope>NUCLEOTIDE SEQUENCE [LARGE SCALE GENOMIC DNA]</scope>
    <source>
        <strain evidence="7 8">CCUG 19995</strain>
    </source>
</reference>
<feature type="transmembrane region" description="Helical" evidence="6">
    <location>
        <begin position="381"/>
        <end position="402"/>
    </location>
</feature>
<gene>
    <name evidence="7" type="ORF">B9N65_02500</name>
</gene>
<evidence type="ECO:0000313" key="7">
    <source>
        <dbReference type="EMBL" id="OUT09235.1"/>
    </source>
</evidence>
<feature type="transmembrane region" description="Helical" evidence="6">
    <location>
        <begin position="84"/>
        <end position="111"/>
    </location>
</feature>
<evidence type="ECO:0000313" key="8">
    <source>
        <dbReference type="Proteomes" id="UP000196317"/>
    </source>
</evidence>
<feature type="transmembrane region" description="Helical" evidence="6">
    <location>
        <begin position="423"/>
        <end position="441"/>
    </location>
</feature>
<evidence type="ECO:0000256" key="1">
    <source>
        <dbReference type="ARBA" id="ARBA00004141"/>
    </source>
</evidence>
<evidence type="ECO:0000256" key="6">
    <source>
        <dbReference type="SAM" id="Phobius"/>
    </source>
</evidence>
<evidence type="ECO:0000256" key="2">
    <source>
        <dbReference type="ARBA" id="ARBA00022448"/>
    </source>
</evidence>
<name>A0A1Y5MU35_9BACT</name>
<feature type="transmembrane region" description="Helical" evidence="6">
    <location>
        <begin position="143"/>
        <end position="159"/>
    </location>
</feature>
<dbReference type="SUPFAM" id="SSF161070">
    <property type="entry name" value="SNF-like"/>
    <property type="match status" value="1"/>
</dbReference>
<keyword evidence="3 6" id="KW-0812">Transmembrane</keyword>
<feature type="transmembrane region" description="Helical" evidence="6">
    <location>
        <begin position="341"/>
        <end position="361"/>
    </location>
</feature>
<dbReference type="InterPro" id="IPR047218">
    <property type="entry name" value="YocR/YhdH-like"/>
</dbReference>
<keyword evidence="2" id="KW-0813">Transport</keyword>
<dbReference type="PANTHER" id="PTHR42948">
    <property type="entry name" value="TRANSPORTER"/>
    <property type="match status" value="1"/>
</dbReference>
<feature type="transmembrane region" description="Helical" evidence="6">
    <location>
        <begin position="249"/>
        <end position="272"/>
    </location>
</feature>
<keyword evidence="5 6" id="KW-0472">Membrane</keyword>
<proteinExistence type="predicted"/>
<dbReference type="GO" id="GO:0016020">
    <property type="term" value="C:membrane"/>
    <property type="evidence" value="ECO:0007669"/>
    <property type="project" value="UniProtKB-SubCell"/>
</dbReference>
<feature type="transmembrane region" description="Helical" evidence="6">
    <location>
        <begin position="211"/>
        <end position="237"/>
    </location>
</feature>
<sequence>MAKEQFSKIGYVLAVAGSAVGLGNAWKFPYMVGENGGSAFIILYLLITFLVGVPIFMAELSIGKLSESDSVNAFRKLAAKNKNLWQLVGILAMVTAAIISSYYIVIIGWVFKYFVLSFSGLPSDIDSSKVIFNDLLTHGLGEQTLYFVIAFAACFYILSKGVKSGIEKLNVWMMPSLFIMVLIMLIFSMTMDGFSKSAEFLLIPDFSKISFNSLLLALGLAFWTLSLGMAAIITYSASLSDDTNLATSTLSIVFINIALAIMIGLVIFTFIFEFGATPSQGPGLVFISLPTLFAKLGVIGQILAVAFFAALIFAGITSAISIVEPFAFFLIREYGMSRRKALSIVGAGIFIVGFLCLLSNIENVGDKFMLFGKNFFDFLDFTASNILLPISGIGGAIFVGYFMKKNALYVLFSPYMSDFVFNAWYFLLRYVAPVCVLIIMINELLKVFNG</sequence>
<protein>
    <submittedName>
        <fullName evidence="7">Sodium-dependent transporter</fullName>
    </submittedName>
</protein>
<accession>A0A1Y5MU35</accession>
<feature type="transmembrane region" description="Helical" evidence="6">
    <location>
        <begin position="292"/>
        <end position="320"/>
    </location>
</feature>
<comment type="subcellular location">
    <subcellularLocation>
        <location evidence="1">Membrane</location>
        <topology evidence="1">Multi-pass membrane protein</topology>
    </subcellularLocation>
</comment>
<dbReference type="RefSeq" id="WP_087582668.1">
    <property type="nucleotide sequence ID" value="NZ_NDYN01000001.1"/>
</dbReference>
<dbReference type="PANTHER" id="PTHR42948:SF1">
    <property type="entry name" value="TRANSPORTER"/>
    <property type="match status" value="1"/>
</dbReference>
<evidence type="ECO:0000256" key="5">
    <source>
        <dbReference type="ARBA" id="ARBA00023136"/>
    </source>
</evidence>
<dbReference type="InterPro" id="IPR037272">
    <property type="entry name" value="SNS_sf"/>
</dbReference>
<comment type="caution">
    <text evidence="7">The sequence shown here is derived from an EMBL/GenBank/DDBJ whole genome shotgun (WGS) entry which is preliminary data.</text>
</comment>
<organism evidence="7 8">
    <name type="scientific">Campylobacter concisus</name>
    <dbReference type="NCBI Taxonomy" id="199"/>
    <lineage>
        <taxon>Bacteria</taxon>
        <taxon>Pseudomonadati</taxon>
        <taxon>Campylobacterota</taxon>
        <taxon>Epsilonproteobacteria</taxon>
        <taxon>Campylobacterales</taxon>
        <taxon>Campylobacteraceae</taxon>
        <taxon>Campylobacter</taxon>
    </lineage>
</organism>
<feature type="transmembrane region" description="Helical" evidence="6">
    <location>
        <begin position="171"/>
        <end position="191"/>
    </location>
</feature>
<dbReference type="InterPro" id="IPR000175">
    <property type="entry name" value="Na/ntran_symport"/>
</dbReference>
<dbReference type="PROSITE" id="PS50267">
    <property type="entry name" value="NA_NEUROTRAN_SYMP_3"/>
    <property type="match status" value="1"/>
</dbReference>
<dbReference type="Proteomes" id="UP000196317">
    <property type="component" value="Unassembled WGS sequence"/>
</dbReference>
<feature type="transmembrane region" description="Helical" evidence="6">
    <location>
        <begin position="41"/>
        <end position="63"/>
    </location>
</feature>
<evidence type="ECO:0000256" key="3">
    <source>
        <dbReference type="ARBA" id="ARBA00022692"/>
    </source>
</evidence>
<dbReference type="PRINTS" id="PR00176">
    <property type="entry name" value="NANEUSMPORT"/>
</dbReference>
<dbReference type="CDD" id="cd10336">
    <property type="entry name" value="SLC6sbd_Tyt1-Like"/>
    <property type="match status" value="1"/>
</dbReference>
<evidence type="ECO:0000256" key="4">
    <source>
        <dbReference type="ARBA" id="ARBA00022989"/>
    </source>
</evidence>